<sequence length="123" mass="13656">MFKNCMLRPEVLGAMGVHSLTRLHDQLAHYQLRPLPMPRSLSVKSLPFGNLLRQVREERDSAIAERNREVEKYNGLVTSHTASEGKLKAKISALSSSLEASKADLEGVKTSLQESDLKKEALA</sequence>
<reference evidence="1 2" key="1">
    <citation type="submission" date="2024-01" db="EMBL/GenBank/DDBJ databases">
        <title>The complete chloroplast genome sequence of Lithospermum erythrorhizon: insights into the phylogenetic relationship among Boraginaceae species and the maternal lineages of purple gromwells.</title>
        <authorList>
            <person name="Okada T."/>
            <person name="Watanabe K."/>
        </authorList>
    </citation>
    <scope>NUCLEOTIDE SEQUENCE [LARGE SCALE GENOMIC DNA]</scope>
</reference>
<accession>A0AAV3R9U6</accession>
<name>A0AAV3R9U6_LITER</name>
<evidence type="ECO:0000313" key="1">
    <source>
        <dbReference type="EMBL" id="GAA0171117.1"/>
    </source>
</evidence>
<protein>
    <submittedName>
        <fullName evidence="1">Uncharacterized protein</fullName>
    </submittedName>
</protein>
<organism evidence="1 2">
    <name type="scientific">Lithospermum erythrorhizon</name>
    <name type="common">Purple gromwell</name>
    <name type="synonym">Lithospermum officinale var. erythrorhizon</name>
    <dbReference type="NCBI Taxonomy" id="34254"/>
    <lineage>
        <taxon>Eukaryota</taxon>
        <taxon>Viridiplantae</taxon>
        <taxon>Streptophyta</taxon>
        <taxon>Embryophyta</taxon>
        <taxon>Tracheophyta</taxon>
        <taxon>Spermatophyta</taxon>
        <taxon>Magnoliopsida</taxon>
        <taxon>eudicotyledons</taxon>
        <taxon>Gunneridae</taxon>
        <taxon>Pentapetalae</taxon>
        <taxon>asterids</taxon>
        <taxon>lamiids</taxon>
        <taxon>Boraginales</taxon>
        <taxon>Boraginaceae</taxon>
        <taxon>Boraginoideae</taxon>
        <taxon>Lithospermeae</taxon>
        <taxon>Lithospermum</taxon>
    </lineage>
</organism>
<dbReference type="Proteomes" id="UP001454036">
    <property type="component" value="Unassembled WGS sequence"/>
</dbReference>
<evidence type="ECO:0000313" key="2">
    <source>
        <dbReference type="Proteomes" id="UP001454036"/>
    </source>
</evidence>
<dbReference type="EMBL" id="BAABME010040701">
    <property type="protein sequence ID" value="GAA0171117.1"/>
    <property type="molecule type" value="Genomic_DNA"/>
</dbReference>
<gene>
    <name evidence="1" type="ORF">LIER_43895</name>
</gene>
<proteinExistence type="predicted"/>
<comment type="caution">
    <text evidence="1">The sequence shown here is derived from an EMBL/GenBank/DDBJ whole genome shotgun (WGS) entry which is preliminary data.</text>
</comment>
<keyword evidence="2" id="KW-1185">Reference proteome</keyword>
<dbReference type="AlphaFoldDB" id="A0AAV3R9U6"/>